<feature type="transmembrane region" description="Helical" evidence="1">
    <location>
        <begin position="84"/>
        <end position="103"/>
    </location>
</feature>
<evidence type="ECO:0000256" key="1">
    <source>
        <dbReference type="SAM" id="Phobius"/>
    </source>
</evidence>
<protein>
    <submittedName>
        <fullName evidence="2">Uncharacterized protein</fullName>
    </submittedName>
</protein>
<dbReference type="Pfam" id="PF06496">
    <property type="entry name" value="DUF1097"/>
    <property type="match status" value="1"/>
</dbReference>
<dbReference type="EMBL" id="JQBW01000010">
    <property type="protein sequence ID" value="KRN58595.1"/>
    <property type="molecule type" value="Genomic_DNA"/>
</dbReference>
<evidence type="ECO:0000313" key="2">
    <source>
        <dbReference type="EMBL" id="KRN58595.1"/>
    </source>
</evidence>
<reference evidence="2 3" key="1">
    <citation type="journal article" date="2015" name="Genome Announc.">
        <title>Expanding the biotechnology potential of lactobacilli through comparative genomics of 213 strains and associated genera.</title>
        <authorList>
            <person name="Sun Z."/>
            <person name="Harris H.M."/>
            <person name="McCann A."/>
            <person name="Guo C."/>
            <person name="Argimon S."/>
            <person name="Zhang W."/>
            <person name="Yang X."/>
            <person name="Jeffery I.B."/>
            <person name="Cooney J.C."/>
            <person name="Kagawa T.F."/>
            <person name="Liu W."/>
            <person name="Song Y."/>
            <person name="Salvetti E."/>
            <person name="Wrobel A."/>
            <person name="Rasinkangas P."/>
            <person name="Parkhill J."/>
            <person name="Rea M.C."/>
            <person name="O'Sullivan O."/>
            <person name="Ritari J."/>
            <person name="Douillard F.P."/>
            <person name="Paul Ross R."/>
            <person name="Yang R."/>
            <person name="Briner A.E."/>
            <person name="Felis G.E."/>
            <person name="de Vos W.M."/>
            <person name="Barrangou R."/>
            <person name="Klaenhammer T.R."/>
            <person name="Caufield P.W."/>
            <person name="Cui Y."/>
            <person name="Zhang H."/>
            <person name="O'Toole P.W."/>
        </authorList>
    </citation>
    <scope>NUCLEOTIDE SEQUENCE [LARGE SCALE GENOMIC DNA]</scope>
    <source>
        <strain evidence="2 3">DSM 17896</strain>
    </source>
</reference>
<keyword evidence="1" id="KW-1133">Transmembrane helix</keyword>
<gene>
    <name evidence="2" type="ORF">IV45_GL001046</name>
</gene>
<dbReference type="PATRIC" id="fig|396268.3.peg.1058"/>
<evidence type="ECO:0000313" key="3">
    <source>
        <dbReference type="Proteomes" id="UP000050934"/>
    </source>
</evidence>
<sequence length="141" mass="15293">MQIADHAVQLIVSALYVMSDNQLSSALPLTLGLLLGDIWARLSIKLLSLTILPYDLELFLILAIQGGLAVILSAPISKWLSCPAWLCGWAIGLTVLAPLKAALANEYCFQIGIAMVIGIWYIGALLNLLQVKLDQLLSKHN</sequence>
<keyword evidence="3" id="KW-1185">Reference proteome</keyword>
<dbReference type="InterPro" id="IPR009476">
    <property type="entry name" value="DUF1097"/>
</dbReference>
<comment type="caution">
    <text evidence="2">The sequence shown here is derived from an EMBL/GenBank/DDBJ whole genome shotgun (WGS) entry which is preliminary data.</text>
</comment>
<dbReference type="Proteomes" id="UP000050934">
    <property type="component" value="Unassembled WGS sequence"/>
</dbReference>
<feature type="transmembrane region" description="Helical" evidence="1">
    <location>
        <begin position="50"/>
        <end position="72"/>
    </location>
</feature>
<feature type="transmembrane region" description="Helical" evidence="1">
    <location>
        <begin position="109"/>
        <end position="129"/>
    </location>
</feature>
<organism evidence="2 3">
    <name type="scientific">Limosilactobacillus secaliphilus</name>
    <dbReference type="NCBI Taxonomy" id="396268"/>
    <lineage>
        <taxon>Bacteria</taxon>
        <taxon>Bacillati</taxon>
        <taxon>Bacillota</taxon>
        <taxon>Bacilli</taxon>
        <taxon>Lactobacillales</taxon>
        <taxon>Lactobacillaceae</taxon>
        <taxon>Limosilactobacillus</taxon>
    </lineage>
</organism>
<accession>A0A0R2I0C4</accession>
<name>A0A0R2I0C4_9LACO</name>
<dbReference type="AlphaFoldDB" id="A0A0R2I0C4"/>
<keyword evidence="1" id="KW-0472">Membrane</keyword>
<proteinExistence type="predicted"/>
<keyword evidence="1" id="KW-0812">Transmembrane</keyword>
<dbReference type="OrthoDB" id="1852275at2"/>